<accession>A0A9W8NGW2</accession>
<organism evidence="2 3">
    <name type="scientific">Xylaria arbuscula</name>
    <dbReference type="NCBI Taxonomy" id="114810"/>
    <lineage>
        <taxon>Eukaryota</taxon>
        <taxon>Fungi</taxon>
        <taxon>Dikarya</taxon>
        <taxon>Ascomycota</taxon>
        <taxon>Pezizomycotina</taxon>
        <taxon>Sordariomycetes</taxon>
        <taxon>Xylariomycetidae</taxon>
        <taxon>Xylariales</taxon>
        <taxon>Xylariaceae</taxon>
        <taxon>Xylaria</taxon>
    </lineage>
</organism>
<comment type="caution">
    <text evidence="2">The sequence shown here is derived from an EMBL/GenBank/DDBJ whole genome shotgun (WGS) entry which is preliminary data.</text>
</comment>
<dbReference type="Proteomes" id="UP001148614">
    <property type="component" value="Unassembled WGS sequence"/>
</dbReference>
<reference evidence="2" key="1">
    <citation type="submission" date="2022-07" db="EMBL/GenBank/DDBJ databases">
        <title>Genome Sequence of Xylaria arbuscula.</title>
        <authorList>
            <person name="Buettner E."/>
        </authorList>
    </citation>
    <scope>NUCLEOTIDE SEQUENCE</scope>
    <source>
        <strain evidence="2">VT107</strain>
    </source>
</reference>
<dbReference type="Pfam" id="PF17107">
    <property type="entry name" value="SesA"/>
    <property type="match status" value="1"/>
</dbReference>
<name>A0A9W8NGW2_9PEZI</name>
<feature type="domain" description="NACHT-NTPase and P-loop NTPases N-terminal" evidence="1">
    <location>
        <begin position="8"/>
        <end position="126"/>
    </location>
</feature>
<evidence type="ECO:0000313" key="3">
    <source>
        <dbReference type="Proteomes" id="UP001148614"/>
    </source>
</evidence>
<evidence type="ECO:0000313" key="2">
    <source>
        <dbReference type="EMBL" id="KAJ3575035.1"/>
    </source>
</evidence>
<protein>
    <recommendedName>
        <fullName evidence="1">NACHT-NTPase and P-loop NTPases N-terminal domain-containing protein</fullName>
    </recommendedName>
</protein>
<dbReference type="EMBL" id="JANPWZ010000571">
    <property type="protein sequence ID" value="KAJ3575035.1"/>
    <property type="molecule type" value="Genomic_DNA"/>
</dbReference>
<dbReference type="AlphaFoldDB" id="A0A9W8NGW2"/>
<evidence type="ECO:0000259" key="1">
    <source>
        <dbReference type="Pfam" id="PF17107"/>
    </source>
</evidence>
<dbReference type="InterPro" id="IPR031352">
    <property type="entry name" value="SesA"/>
</dbReference>
<keyword evidence="3" id="KW-1185">Reference proteome</keyword>
<proteinExistence type="predicted"/>
<gene>
    <name evidence="2" type="ORF">NPX13_g4175</name>
</gene>
<sequence length="207" mass="22752">MSAQLRSISATAASLDSALVAYKRRGQTCDLPLAFDTVAKALEPTSAALNDVYKHIRDSTPVANKSPDSRATEKLEHRAQRLCNIFERVFPETSLPNDQARIECYRAAAGRGGRVELLMKEILEGVLVIAKESIIFEERVKALQAFLTEMEHLPRSLEEEPGNTFNNFGPGPQAVHMGEGAMNMNTGSGYMCAGDMYVEEKKGSKKD</sequence>